<dbReference type="AlphaFoldDB" id="A0A9P1C5W0"/>
<proteinExistence type="predicted"/>
<keyword evidence="3" id="KW-1185">Reference proteome</keyword>
<gene>
    <name evidence="1" type="ORF">C1SCF055_LOCUS12700</name>
</gene>
<name>A0A9P1C5W0_9DINO</name>
<evidence type="ECO:0000313" key="3">
    <source>
        <dbReference type="Proteomes" id="UP001152797"/>
    </source>
</evidence>
<dbReference type="EMBL" id="CAMXCT020000969">
    <property type="protein sequence ID" value="CAL1138602.1"/>
    <property type="molecule type" value="Genomic_DNA"/>
</dbReference>
<dbReference type="OrthoDB" id="416411at2759"/>
<dbReference type="EMBL" id="CAMXCT010000969">
    <property type="protein sequence ID" value="CAI3985227.1"/>
    <property type="molecule type" value="Genomic_DNA"/>
</dbReference>
<sequence>MRVHPKSILRLSRCMKQWASQLIAPKCPCRFDVSGATGKHSLRFFVVGGFSGSLAGANATFCDSKVPNAAEDEDDEDFDFNFAKPPVVSAPIQLKFSVQVKPSEAGQRPTADIQVHSTLSLPVERGWPRDQLEPKDVASFMAEVLADRLPRFAADFWNLHLVDAPLQLRGYQQWSSEHPAQLRSTWLPKICPACVTLQRLPSEIGFDLGPSGKLTVACEPVGLQTTEDGERLDLQVSTALNGFPVAGAAWGWLGCGGRWWFERFRLPTLRKMLQAYHEMVHEQMMLYYVAALKN</sequence>
<protein>
    <submittedName>
        <fullName evidence="1">Uncharacterized protein</fullName>
    </submittedName>
</protein>
<reference evidence="1" key="1">
    <citation type="submission" date="2022-10" db="EMBL/GenBank/DDBJ databases">
        <authorList>
            <person name="Chen Y."/>
            <person name="Dougan E. K."/>
            <person name="Chan C."/>
            <person name="Rhodes N."/>
            <person name="Thang M."/>
        </authorList>
    </citation>
    <scope>NUCLEOTIDE SEQUENCE</scope>
</reference>
<dbReference type="EMBL" id="CAMXCT030000969">
    <property type="protein sequence ID" value="CAL4772539.1"/>
    <property type="molecule type" value="Genomic_DNA"/>
</dbReference>
<accession>A0A9P1C5W0</accession>
<comment type="caution">
    <text evidence="1">The sequence shown here is derived from an EMBL/GenBank/DDBJ whole genome shotgun (WGS) entry which is preliminary data.</text>
</comment>
<organism evidence="1">
    <name type="scientific">Cladocopium goreaui</name>
    <dbReference type="NCBI Taxonomy" id="2562237"/>
    <lineage>
        <taxon>Eukaryota</taxon>
        <taxon>Sar</taxon>
        <taxon>Alveolata</taxon>
        <taxon>Dinophyceae</taxon>
        <taxon>Suessiales</taxon>
        <taxon>Symbiodiniaceae</taxon>
        <taxon>Cladocopium</taxon>
    </lineage>
</organism>
<evidence type="ECO:0000313" key="2">
    <source>
        <dbReference type="EMBL" id="CAL4772539.1"/>
    </source>
</evidence>
<reference evidence="2 3" key="2">
    <citation type="submission" date="2024-05" db="EMBL/GenBank/DDBJ databases">
        <authorList>
            <person name="Chen Y."/>
            <person name="Shah S."/>
            <person name="Dougan E. K."/>
            <person name="Thang M."/>
            <person name="Chan C."/>
        </authorList>
    </citation>
    <scope>NUCLEOTIDE SEQUENCE [LARGE SCALE GENOMIC DNA]</scope>
</reference>
<dbReference type="Proteomes" id="UP001152797">
    <property type="component" value="Unassembled WGS sequence"/>
</dbReference>
<evidence type="ECO:0000313" key="1">
    <source>
        <dbReference type="EMBL" id="CAI3985227.1"/>
    </source>
</evidence>